<keyword evidence="9" id="KW-1185">Reference proteome</keyword>
<gene>
    <name evidence="8" type="primary">cas6</name>
    <name evidence="8" type="ORF">I8U20_00755</name>
</gene>
<evidence type="ECO:0000256" key="6">
    <source>
        <dbReference type="PIRSR" id="PIRSR005054-50"/>
    </source>
</evidence>
<dbReference type="InterPro" id="IPR049435">
    <property type="entry name" value="Cas_Cas6_C"/>
</dbReference>
<dbReference type="EMBL" id="JAECVW010000001">
    <property type="protein sequence ID" value="MBH8593855.1"/>
    <property type="molecule type" value="Genomic_DNA"/>
</dbReference>
<dbReference type="RefSeq" id="WP_181731079.1">
    <property type="nucleotide sequence ID" value="NZ_JACEIR010000001.1"/>
</dbReference>
<dbReference type="PANTHER" id="PTHR36984">
    <property type="entry name" value="CRISPR-ASSOCIATED ENDORIBONUCLEASE CAS6 1"/>
    <property type="match status" value="1"/>
</dbReference>
<dbReference type="InterPro" id="IPR045747">
    <property type="entry name" value="CRISPR-assoc_prot_Cas6_N_sf"/>
</dbReference>
<dbReference type="Pfam" id="PF01881">
    <property type="entry name" value="Cas_Cas6_C"/>
    <property type="match status" value="1"/>
</dbReference>
<dbReference type="GO" id="GO:0051607">
    <property type="term" value="P:defense response to virus"/>
    <property type="evidence" value="ECO:0007669"/>
    <property type="project" value="UniProtKB-KW"/>
</dbReference>
<feature type="active site" description="Proton donor" evidence="6">
    <location>
        <position position="43"/>
    </location>
</feature>
<sequence length="248" mass="28854">MRIRFTFDIPVETSLPYHYPYALMSYFYHAVRMADPDLAEWLHQEGIPYEGRKYKPFVFSPLAFEHCRKFPGQMRVQGKATWKVDSIHPPLLQALCQGIQALNQLKLFSHRFPLHSIHFEERPRFESVMNYRCLGPVVVPVRKDGKLVFCHPLESDFYDQIRNSLHRWTKLKWGADDSNPDPIRIRLLNPGRFRLEQAATLIDIKGKKIKGYQMPLQIHASPRIQEVAMEAGIGSYSNQGFGMLEPLS</sequence>
<evidence type="ECO:0000256" key="3">
    <source>
        <dbReference type="ARBA" id="ARBA00023118"/>
    </source>
</evidence>
<dbReference type="NCBIfam" id="TIGR01877">
    <property type="entry name" value="cas_cas6"/>
    <property type="match status" value="1"/>
</dbReference>
<dbReference type="InterPro" id="IPR010156">
    <property type="entry name" value="CRISPR-assoc_prot_Cas6"/>
</dbReference>
<protein>
    <recommendedName>
        <fullName evidence="4">CRISPR-associated endoribonuclease</fullName>
    </recommendedName>
</protein>
<feature type="domain" description="CRISPR associated protein Cas6 C-terminal" evidence="7">
    <location>
        <begin position="125"/>
        <end position="245"/>
    </location>
</feature>
<organism evidence="8 9">
    <name type="scientific">Thermoactinomyces intermedius</name>
    <dbReference type="NCBI Taxonomy" id="2024"/>
    <lineage>
        <taxon>Bacteria</taxon>
        <taxon>Bacillati</taxon>
        <taxon>Bacillota</taxon>
        <taxon>Bacilli</taxon>
        <taxon>Bacillales</taxon>
        <taxon>Thermoactinomycetaceae</taxon>
        <taxon>Thermoactinomyces</taxon>
    </lineage>
</organism>
<dbReference type="GO" id="GO:0016788">
    <property type="term" value="F:hydrolase activity, acting on ester bonds"/>
    <property type="evidence" value="ECO:0007669"/>
    <property type="project" value="InterPro"/>
</dbReference>
<evidence type="ECO:0000256" key="4">
    <source>
        <dbReference type="PIRNR" id="PIRNR005054"/>
    </source>
</evidence>
<dbReference type="PANTHER" id="PTHR36984:SF1">
    <property type="entry name" value="CRISPR-ASSOCIATED ENDORIBONUCLEASE CAS6 1"/>
    <property type="match status" value="1"/>
</dbReference>
<dbReference type="AlphaFoldDB" id="A0A8I1A6V4"/>
<dbReference type="PIRSF" id="PIRSF005054">
    <property type="entry name" value="PF1131"/>
    <property type="match status" value="1"/>
</dbReference>
<feature type="active site" description="Proton acceptor" evidence="6">
    <location>
        <position position="28"/>
    </location>
</feature>
<evidence type="ECO:0000256" key="1">
    <source>
        <dbReference type="ARBA" id="ARBA00005937"/>
    </source>
</evidence>
<evidence type="ECO:0000259" key="7">
    <source>
        <dbReference type="Pfam" id="PF01881"/>
    </source>
</evidence>
<evidence type="ECO:0000256" key="2">
    <source>
        <dbReference type="ARBA" id="ARBA00022884"/>
    </source>
</evidence>
<evidence type="ECO:0000256" key="5">
    <source>
        <dbReference type="PIRSR" id="PIRSR005054-1"/>
    </source>
</evidence>
<evidence type="ECO:0000313" key="9">
    <source>
        <dbReference type="Proteomes" id="UP000633619"/>
    </source>
</evidence>
<keyword evidence="2" id="KW-0694">RNA-binding</keyword>
<evidence type="ECO:0000313" key="8">
    <source>
        <dbReference type="EMBL" id="MBH8593855.1"/>
    </source>
</evidence>
<comment type="function">
    <text evidence="4">CRISPR (clustered regularly interspaced short palindromic repeat), is an adaptive immune system that provides protection against mobile genetic elements (viruses, transposable elements and conjugative plasmids). CRISPR clusters contain sequences complementary to antecedent mobile elements and target invading nucleic acids. CRISPR clusters are transcribed and processed into CRISPR RNA (crRNA).</text>
</comment>
<dbReference type="Pfam" id="PF21350">
    <property type="entry name" value="Cas6_I-A"/>
    <property type="match status" value="1"/>
</dbReference>
<reference evidence="8 9" key="1">
    <citation type="submission" date="2020-12" db="EMBL/GenBank/DDBJ databases">
        <title>WGS of Thermoactinomyces spp.</title>
        <authorList>
            <person name="Cheng K."/>
        </authorList>
    </citation>
    <scope>NUCLEOTIDE SEQUENCE [LARGE SCALE GENOMIC DNA]</scope>
    <source>
        <strain evidence="9">CICC 10671\DSM 43846</strain>
    </source>
</reference>
<dbReference type="CDD" id="cd21140">
    <property type="entry name" value="Cas6_I-like"/>
    <property type="match status" value="1"/>
</dbReference>
<comment type="caution">
    <text evidence="8">The sequence shown here is derived from an EMBL/GenBank/DDBJ whole genome shotgun (WGS) entry which is preliminary data.</text>
</comment>
<comment type="similarity">
    <text evidence="1 4">Belongs to the CRISPR-associated protein Cas6/Cse3/CasE family.</text>
</comment>
<dbReference type="Proteomes" id="UP000633619">
    <property type="component" value="Unassembled WGS sequence"/>
</dbReference>
<keyword evidence="3" id="KW-0051">Antiviral defense</keyword>
<feature type="site" description="Transition state stabilizer" evidence="5">
    <location>
        <position position="55"/>
    </location>
</feature>
<dbReference type="Gene3D" id="3.30.70.1900">
    <property type="match status" value="1"/>
</dbReference>
<dbReference type="GO" id="GO:0003723">
    <property type="term" value="F:RNA binding"/>
    <property type="evidence" value="ECO:0007669"/>
    <property type="project" value="UniProtKB-KW"/>
</dbReference>
<accession>A0A8I1A6V4</accession>
<proteinExistence type="inferred from homology"/>
<name>A0A8I1A6V4_THEIN</name>
<dbReference type="Gene3D" id="3.30.70.1890">
    <property type="match status" value="1"/>
</dbReference>